<feature type="transmembrane region" description="Helical" evidence="7">
    <location>
        <begin position="336"/>
        <end position="355"/>
    </location>
</feature>
<organism evidence="10">
    <name type="scientific">Schizophyllum commune (strain H4-8 / FGSC 9210)</name>
    <name type="common">Split gill fungus</name>
    <dbReference type="NCBI Taxonomy" id="578458"/>
    <lineage>
        <taxon>Eukaryota</taxon>
        <taxon>Fungi</taxon>
        <taxon>Dikarya</taxon>
        <taxon>Basidiomycota</taxon>
        <taxon>Agaricomycotina</taxon>
        <taxon>Agaricomycetes</taxon>
        <taxon>Agaricomycetidae</taxon>
        <taxon>Agaricales</taxon>
        <taxon>Schizophyllaceae</taxon>
        <taxon>Schizophyllum</taxon>
    </lineage>
</organism>
<gene>
    <name evidence="9" type="ORF">SCHCODRAFT_70745</name>
</gene>
<feature type="transmembrane region" description="Helical" evidence="7">
    <location>
        <begin position="407"/>
        <end position="428"/>
    </location>
</feature>
<dbReference type="AlphaFoldDB" id="D8QJ25"/>
<accession>D8QJ25</accession>
<evidence type="ECO:0000256" key="3">
    <source>
        <dbReference type="ARBA" id="ARBA00022692"/>
    </source>
</evidence>
<feature type="transmembrane region" description="Helical" evidence="7">
    <location>
        <begin position="289"/>
        <end position="309"/>
    </location>
</feature>
<dbReference type="InterPro" id="IPR004841">
    <property type="entry name" value="AA-permease/SLC12A_dom"/>
</dbReference>
<keyword evidence="10" id="KW-1185">Reference proteome</keyword>
<keyword evidence="4" id="KW-0029">Amino-acid transport</keyword>
<keyword evidence="2" id="KW-0813">Transport</keyword>
<feature type="transmembrane region" description="Helical" evidence="7">
    <location>
        <begin position="12"/>
        <end position="32"/>
    </location>
</feature>
<dbReference type="STRING" id="578458.D8QJ25"/>
<dbReference type="InterPro" id="IPR050524">
    <property type="entry name" value="APC_YAT"/>
</dbReference>
<dbReference type="GO" id="GO:0015171">
    <property type="term" value="F:amino acid transmembrane transporter activity"/>
    <property type="evidence" value="ECO:0007669"/>
    <property type="project" value="TreeGrafter"/>
</dbReference>
<evidence type="ECO:0000256" key="2">
    <source>
        <dbReference type="ARBA" id="ARBA00022448"/>
    </source>
</evidence>
<keyword evidence="5 7" id="KW-1133">Transmembrane helix</keyword>
<feature type="transmembrane region" description="Helical" evidence="7">
    <location>
        <begin position="361"/>
        <end position="386"/>
    </location>
</feature>
<dbReference type="InterPro" id="IPR004840">
    <property type="entry name" value="Amino_acid_permease_CS"/>
</dbReference>
<feature type="transmembrane region" description="Helical" evidence="7">
    <location>
        <begin position="238"/>
        <end position="258"/>
    </location>
</feature>
<evidence type="ECO:0000256" key="1">
    <source>
        <dbReference type="ARBA" id="ARBA00004141"/>
    </source>
</evidence>
<dbReference type="PROSITE" id="PS00218">
    <property type="entry name" value="AMINO_ACID_PERMEASE_1"/>
    <property type="match status" value="1"/>
</dbReference>
<proteinExistence type="predicted"/>
<evidence type="ECO:0000313" key="10">
    <source>
        <dbReference type="Proteomes" id="UP000007431"/>
    </source>
</evidence>
<evidence type="ECO:0000256" key="5">
    <source>
        <dbReference type="ARBA" id="ARBA00022989"/>
    </source>
</evidence>
<feature type="transmembrane region" description="Helical" evidence="7">
    <location>
        <begin position="119"/>
        <end position="141"/>
    </location>
</feature>
<feature type="transmembrane region" description="Helical" evidence="7">
    <location>
        <begin position="153"/>
        <end position="175"/>
    </location>
</feature>
<comment type="subcellular location">
    <subcellularLocation>
        <location evidence="1">Membrane</location>
        <topology evidence="1">Multi-pass membrane protein</topology>
    </subcellularLocation>
</comment>
<reference evidence="9 10" key="1">
    <citation type="journal article" date="2010" name="Nat. Biotechnol.">
        <title>Genome sequence of the model mushroom Schizophyllum commune.</title>
        <authorList>
            <person name="Ohm R.A."/>
            <person name="de Jong J.F."/>
            <person name="Lugones L.G."/>
            <person name="Aerts A."/>
            <person name="Kothe E."/>
            <person name="Stajich J.E."/>
            <person name="de Vries R.P."/>
            <person name="Record E."/>
            <person name="Levasseur A."/>
            <person name="Baker S.E."/>
            <person name="Bartholomew K.A."/>
            <person name="Coutinho P.M."/>
            <person name="Erdmann S."/>
            <person name="Fowler T.J."/>
            <person name="Gathman A.C."/>
            <person name="Lombard V."/>
            <person name="Henrissat B."/>
            <person name="Knabe N."/>
            <person name="Kuees U."/>
            <person name="Lilly W.W."/>
            <person name="Lindquist E."/>
            <person name="Lucas S."/>
            <person name="Magnuson J.K."/>
            <person name="Piumi F."/>
            <person name="Raudaskoski M."/>
            <person name="Salamov A."/>
            <person name="Schmutz J."/>
            <person name="Schwarze F.W.M.R."/>
            <person name="vanKuyk P.A."/>
            <person name="Horton J.S."/>
            <person name="Grigoriev I.V."/>
            <person name="Woesten H.A.B."/>
        </authorList>
    </citation>
    <scope>NUCLEOTIDE SEQUENCE [LARGE SCALE GENOMIC DNA]</scope>
    <source>
        <strain evidence="10">H4-8 / FGSC 9210</strain>
    </source>
</reference>
<dbReference type="GeneID" id="9593540"/>
<dbReference type="KEGG" id="scm:SCHCO_02642542"/>
<dbReference type="Proteomes" id="UP000007431">
    <property type="component" value="Unassembled WGS sequence"/>
</dbReference>
<dbReference type="PANTHER" id="PTHR43341:SF12">
    <property type="entry name" value="AMINO ACID TRANSPORTER (EUROFUNG)"/>
    <property type="match status" value="1"/>
</dbReference>
<name>D8QJ25_SCHCM</name>
<protein>
    <recommendedName>
        <fullName evidence="8">Amino acid permease/ SLC12A domain-containing protein</fullName>
    </recommendedName>
</protein>
<feature type="transmembrane region" description="Helical" evidence="7">
    <location>
        <begin position="448"/>
        <end position="467"/>
    </location>
</feature>
<evidence type="ECO:0000256" key="4">
    <source>
        <dbReference type="ARBA" id="ARBA00022970"/>
    </source>
</evidence>
<dbReference type="OMA" id="KSYLAMP"/>
<sequence>MLQQKMKPRHLTMIAVGGSIGTGLFVGSGAALNAGGPAGVLIDWVLMGIMLVNITQALGEMSIMYPLSGGYYTLASRFVDPSWAFAMGWNYVFSWVVTLPLEITVAVTTVNYWPNNVPIAAWVTIFYVVIIILSLFGTLGFAEEEFWSSVLKLIVIVMFVLIGIVCICGGGPASGEFGSYVGGARWQDPGAFANGFKGVCSVFVTAAFAFAGTELIGLAASETPDPRSVMPGAVKGTFWRIIVVYILSLTIVGLMVPYDDDRLLNGSGSSASPFVIALVRANISGVDHLINAVICISVLSIGLSCVYAGSRTLTALAETGYAPNCFTYVDKSSRPLWSVVAVLAFGPIAYVQVAAEGDTVFDWLVALSGLSTIFTWLSICICHIRFRAAWKAQGHSLEELPFRALGGVYGSWFGTILIILVLIAQFYIAVWPIGGMADSGSEVATEFFQAYLALPIVIACWIGGYAWKRERPRRAHEIDLDTGRKSFFTVEEMRAYRAERAKAPLYVRIYRMLFTN</sequence>
<feature type="transmembrane region" description="Helical" evidence="7">
    <location>
        <begin position="44"/>
        <end position="67"/>
    </location>
</feature>
<dbReference type="Pfam" id="PF00324">
    <property type="entry name" value="AA_permease"/>
    <property type="match status" value="1"/>
</dbReference>
<dbReference type="GO" id="GO:0016020">
    <property type="term" value="C:membrane"/>
    <property type="evidence" value="ECO:0007669"/>
    <property type="project" value="UniProtKB-SubCell"/>
</dbReference>
<evidence type="ECO:0000256" key="6">
    <source>
        <dbReference type="ARBA" id="ARBA00023136"/>
    </source>
</evidence>
<dbReference type="Gene3D" id="1.20.1740.10">
    <property type="entry name" value="Amino acid/polyamine transporter I"/>
    <property type="match status" value="1"/>
</dbReference>
<dbReference type="InParanoid" id="D8QJ25"/>
<dbReference type="HOGENOM" id="CLU_007946_12_0_1"/>
<feature type="transmembrane region" description="Helical" evidence="7">
    <location>
        <begin position="88"/>
        <end position="113"/>
    </location>
</feature>
<feature type="transmembrane region" description="Helical" evidence="7">
    <location>
        <begin position="195"/>
        <end position="217"/>
    </location>
</feature>
<dbReference type="FunCoup" id="D8QJ25">
    <property type="interactions" value="333"/>
</dbReference>
<keyword evidence="6 7" id="KW-0472">Membrane</keyword>
<evidence type="ECO:0000259" key="8">
    <source>
        <dbReference type="Pfam" id="PF00324"/>
    </source>
</evidence>
<dbReference type="PIRSF" id="PIRSF006060">
    <property type="entry name" value="AA_transporter"/>
    <property type="match status" value="1"/>
</dbReference>
<feature type="domain" description="Amino acid permease/ SLC12A" evidence="8">
    <location>
        <begin position="10"/>
        <end position="474"/>
    </location>
</feature>
<evidence type="ECO:0000313" key="9">
    <source>
        <dbReference type="EMBL" id="EFI92325.1"/>
    </source>
</evidence>
<dbReference type="OrthoDB" id="3900342at2759"/>
<dbReference type="PANTHER" id="PTHR43341">
    <property type="entry name" value="AMINO ACID PERMEASE"/>
    <property type="match status" value="1"/>
</dbReference>
<keyword evidence="3 7" id="KW-0812">Transmembrane</keyword>
<dbReference type="VEuPathDB" id="FungiDB:SCHCODRAFT_02642542"/>
<dbReference type="EMBL" id="GL377313">
    <property type="protein sequence ID" value="EFI92325.1"/>
    <property type="molecule type" value="Genomic_DNA"/>
</dbReference>
<evidence type="ECO:0000256" key="7">
    <source>
        <dbReference type="SAM" id="Phobius"/>
    </source>
</evidence>
<dbReference type="FunFam" id="1.20.1740.10:FF:000017">
    <property type="entry name" value="Amino acid permease"/>
    <property type="match status" value="1"/>
</dbReference>
<dbReference type="eggNOG" id="KOG1286">
    <property type="taxonomic scope" value="Eukaryota"/>
</dbReference>